<proteinExistence type="predicted"/>
<feature type="region of interest" description="Disordered" evidence="2">
    <location>
        <begin position="384"/>
        <end position="495"/>
    </location>
</feature>
<dbReference type="GO" id="GO:0045144">
    <property type="term" value="P:meiotic sister chromatid segregation"/>
    <property type="evidence" value="ECO:0007669"/>
    <property type="project" value="InterPro"/>
</dbReference>
<dbReference type="PANTHER" id="PTHR34373:SF9">
    <property type="entry name" value="SHUGOSHIN 2"/>
    <property type="match status" value="1"/>
</dbReference>
<dbReference type="GO" id="GO:0034090">
    <property type="term" value="P:maintenance of meiotic sister chromatid cohesion"/>
    <property type="evidence" value="ECO:0007669"/>
    <property type="project" value="InterPro"/>
</dbReference>
<feature type="compositionally biased region" description="Basic and acidic residues" evidence="2">
    <location>
        <begin position="201"/>
        <end position="210"/>
    </location>
</feature>
<keyword evidence="4" id="KW-1185">Reference proteome</keyword>
<feature type="coiled-coil region" evidence="1">
    <location>
        <begin position="83"/>
        <end position="110"/>
    </location>
</feature>
<dbReference type="GO" id="GO:0000775">
    <property type="term" value="C:chromosome, centromeric region"/>
    <property type="evidence" value="ECO:0007669"/>
    <property type="project" value="InterPro"/>
</dbReference>
<feature type="compositionally biased region" description="Low complexity" evidence="2">
    <location>
        <begin position="449"/>
        <end position="463"/>
    </location>
</feature>
<evidence type="ECO:0008006" key="5">
    <source>
        <dbReference type="Google" id="ProtNLM"/>
    </source>
</evidence>
<dbReference type="PANTHER" id="PTHR34373">
    <property type="entry name" value="SHUGOSHIN 2"/>
    <property type="match status" value="1"/>
</dbReference>
<reference evidence="3" key="2">
    <citation type="submission" date="2020-08" db="EMBL/GenBank/DDBJ databases">
        <title>Plant Genome Project.</title>
        <authorList>
            <person name="Zhang R.-G."/>
        </authorList>
    </citation>
    <scope>NUCLEOTIDE SEQUENCE</scope>
    <source>
        <strain evidence="3">Huo1</strain>
        <tissue evidence="3">Leaf</tissue>
    </source>
</reference>
<evidence type="ECO:0000313" key="3">
    <source>
        <dbReference type="EMBL" id="KAG6402249.1"/>
    </source>
</evidence>
<evidence type="ECO:0000256" key="2">
    <source>
        <dbReference type="SAM" id="MobiDB-lite"/>
    </source>
</evidence>
<name>A0A8X8WXT9_SALSN</name>
<comment type="caution">
    <text evidence="3">The sequence shown here is derived from an EMBL/GenBank/DDBJ whole genome shotgun (WGS) entry which is preliminary data.</text>
</comment>
<organism evidence="3">
    <name type="scientific">Salvia splendens</name>
    <name type="common">Scarlet sage</name>
    <dbReference type="NCBI Taxonomy" id="180675"/>
    <lineage>
        <taxon>Eukaryota</taxon>
        <taxon>Viridiplantae</taxon>
        <taxon>Streptophyta</taxon>
        <taxon>Embryophyta</taxon>
        <taxon>Tracheophyta</taxon>
        <taxon>Spermatophyta</taxon>
        <taxon>Magnoliopsida</taxon>
        <taxon>eudicotyledons</taxon>
        <taxon>Gunneridae</taxon>
        <taxon>Pentapetalae</taxon>
        <taxon>asterids</taxon>
        <taxon>lamiids</taxon>
        <taxon>Lamiales</taxon>
        <taxon>Lamiaceae</taxon>
        <taxon>Nepetoideae</taxon>
        <taxon>Mentheae</taxon>
        <taxon>Salviinae</taxon>
        <taxon>Salvia</taxon>
        <taxon>Salvia subgen. Calosphace</taxon>
        <taxon>core Calosphace</taxon>
    </lineage>
</organism>
<reference evidence="3" key="1">
    <citation type="submission" date="2018-01" db="EMBL/GenBank/DDBJ databases">
        <authorList>
            <person name="Mao J.F."/>
        </authorList>
    </citation>
    <scope>NUCLEOTIDE SEQUENCE</scope>
    <source>
        <strain evidence="3">Huo1</strain>
        <tissue evidence="3">Leaf</tissue>
    </source>
</reference>
<dbReference type="EMBL" id="PNBA02000014">
    <property type="protein sequence ID" value="KAG6402249.1"/>
    <property type="molecule type" value="Genomic_DNA"/>
</dbReference>
<feature type="region of interest" description="Disordered" evidence="2">
    <location>
        <begin position="147"/>
        <end position="266"/>
    </location>
</feature>
<feature type="compositionally biased region" description="Basic residues" evidence="2">
    <location>
        <begin position="165"/>
        <end position="174"/>
    </location>
</feature>
<gene>
    <name evidence="3" type="ORF">SASPL_139125</name>
</gene>
<feature type="compositionally biased region" description="Basic residues" evidence="2">
    <location>
        <begin position="392"/>
        <end position="406"/>
    </location>
</feature>
<dbReference type="AlphaFoldDB" id="A0A8X8WXT9"/>
<sequence length="495" mass="55134">MSEKEGFPNFNLLNAAPIGYKVEEAAGPCPQILARRKLADISNLPQNWKSQPTPTTITKEYVEQLRKENVALAMMLAQRNKIIEQSGIELERLRSNYIKLRDQNQQLALSHTLLLAELNSRKDRLKQLQHELGCKNGSLQARNYKLEENVIKEDEPSKEGEDHKKPRNGKKRTRSLCLGSSEESQSKDDAGNRLPVRRHSSRFEAFKPDDDSVSEMYDPKSPECSLPDASVNNEEHAANRPSVRRQSARFKSATPSPIPDETVQENGSSIAEMSVINEGHAIQRPSVRRQSTRLKAVTPCPIPDETVHEISVETVHEPSVETSVRTEGNAIKRPSVRRQSTRLKAVTPCPIPDETVHETAVETIHETSDETVHETSVETSVITEGHAIQRTSVRKQSIRSKTKIPKQAKDPSEMDCTISTNCTSLDEPAPPVTESGSTSADTAIESENDGSCSSGWGCDSQGSRKPSLGRPSRVAARKVQTYRERSLKDKMRRPV</sequence>
<protein>
    <recommendedName>
        <fullName evidence="5">Shugoshin C-terminal domain-containing protein</fullName>
    </recommendedName>
</protein>
<evidence type="ECO:0000313" key="4">
    <source>
        <dbReference type="Proteomes" id="UP000298416"/>
    </source>
</evidence>
<dbReference type="InterPro" id="IPR044693">
    <property type="entry name" value="SGO_plant"/>
</dbReference>
<keyword evidence="1" id="KW-0175">Coiled coil</keyword>
<evidence type="ECO:0000256" key="1">
    <source>
        <dbReference type="SAM" id="Coils"/>
    </source>
</evidence>
<feature type="compositionally biased region" description="Basic and acidic residues" evidence="2">
    <location>
        <begin position="147"/>
        <end position="164"/>
    </location>
</feature>
<dbReference type="Proteomes" id="UP000298416">
    <property type="component" value="Unassembled WGS sequence"/>
</dbReference>
<accession>A0A8X8WXT9</accession>